<feature type="transmembrane region" description="Helical" evidence="1">
    <location>
        <begin position="33"/>
        <end position="51"/>
    </location>
</feature>
<protein>
    <submittedName>
        <fullName evidence="2">Uncharacterized protein</fullName>
    </submittedName>
</protein>
<accession>A0A9P7K3P0</accession>
<reference evidence="2" key="1">
    <citation type="submission" date="2021-02" db="EMBL/GenBank/DDBJ databases">
        <authorList>
            <person name="Nieuwenhuis M."/>
            <person name="Van De Peppel L.J.J."/>
        </authorList>
    </citation>
    <scope>NUCLEOTIDE SEQUENCE</scope>
    <source>
        <strain evidence="2">D49</strain>
    </source>
</reference>
<keyword evidence="1" id="KW-0472">Membrane</keyword>
<keyword evidence="1" id="KW-1133">Transmembrane helix</keyword>
<keyword evidence="1" id="KW-0812">Transmembrane</keyword>
<proteinExistence type="predicted"/>
<gene>
    <name evidence="2" type="ORF">H0H81_003483</name>
</gene>
<dbReference type="AlphaFoldDB" id="A0A9P7K3P0"/>
<sequence length="60" mass="7139">LMKPSMDGCLYSRFGPVSRTPNRMHRRKWHNRNWSLFAIFVEGIWSLRARFLTSMLGTPK</sequence>
<name>A0A9P7K3P0_9AGAR</name>
<evidence type="ECO:0000256" key="1">
    <source>
        <dbReference type="SAM" id="Phobius"/>
    </source>
</evidence>
<evidence type="ECO:0000313" key="2">
    <source>
        <dbReference type="EMBL" id="KAG5634081.1"/>
    </source>
</evidence>
<feature type="non-terminal residue" evidence="2">
    <location>
        <position position="1"/>
    </location>
</feature>
<dbReference type="EMBL" id="JABCKI010006659">
    <property type="protein sequence ID" value="KAG5634081.1"/>
    <property type="molecule type" value="Genomic_DNA"/>
</dbReference>
<evidence type="ECO:0000313" key="3">
    <source>
        <dbReference type="Proteomes" id="UP000717328"/>
    </source>
</evidence>
<dbReference type="Proteomes" id="UP000717328">
    <property type="component" value="Unassembled WGS sequence"/>
</dbReference>
<organism evidence="2 3">
    <name type="scientific">Sphagnurus paluster</name>
    <dbReference type="NCBI Taxonomy" id="117069"/>
    <lineage>
        <taxon>Eukaryota</taxon>
        <taxon>Fungi</taxon>
        <taxon>Dikarya</taxon>
        <taxon>Basidiomycota</taxon>
        <taxon>Agaricomycotina</taxon>
        <taxon>Agaricomycetes</taxon>
        <taxon>Agaricomycetidae</taxon>
        <taxon>Agaricales</taxon>
        <taxon>Tricholomatineae</taxon>
        <taxon>Lyophyllaceae</taxon>
        <taxon>Sphagnurus</taxon>
    </lineage>
</organism>
<comment type="caution">
    <text evidence="2">The sequence shown here is derived from an EMBL/GenBank/DDBJ whole genome shotgun (WGS) entry which is preliminary data.</text>
</comment>
<reference evidence="2" key="2">
    <citation type="submission" date="2021-10" db="EMBL/GenBank/DDBJ databases">
        <title>Phylogenomics reveals ancestral predisposition of the termite-cultivated fungus Termitomyces towards a domesticated lifestyle.</title>
        <authorList>
            <person name="Auxier B."/>
            <person name="Grum-Grzhimaylo A."/>
            <person name="Cardenas M.E."/>
            <person name="Lodge J.D."/>
            <person name="Laessoe T."/>
            <person name="Pedersen O."/>
            <person name="Smith M.E."/>
            <person name="Kuyper T.W."/>
            <person name="Franco-Molano E.A."/>
            <person name="Baroni T.J."/>
            <person name="Aanen D.K."/>
        </authorList>
    </citation>
    <scope>NUCLEOTIDE SEQUENCE</scope>
    <source>
        <strain evidence="2">D49</strain>
    </source>
</reference>
<keyword evidence="3" id="KW-1185">Reference proteome</keyword>